<reference evidence="2 3" key="1">
    <citation type="journal article" date="2018" name="Sci. Data">
        <title>The draft genome sequence of cork oak.</title>
        <authorList>
            <person name="Ramos A.M."/>
            <person name="Usie A."/>
            <person name="Barbosa P."/>
            <person name="Barros P.M."/>
            <person name="Capote T."/>
            <person name="Chaves I."/>
            <person name="Simoes F."/>
            <person name="Abreu I."/>
            <person name="Carrasquinho I."/>
            <person name="Faro C."/>
            <person name="Guimaraes J.B."/>
            <person name="Mendonca D."/>
            <person name="Nobrega F."/>
            <person name="Rodrigues L."/>
            <person name="Saibo N.J.M."/>
            <person name="Varela M.C."/>
            <person name="Egas C."/>
            <person name="Matos J."/>
            <person name="Miguel C.M."/>
            <person name="Oliveira M.M."/>
            <person name="Ricardo C.P."/>
            <person name="Goncalves S."/>
        </authorList>
    </citation>
    <scope>NUCLEOTIDE SEQUENCE [LARGE SCALE GENOMIC DNA]</scope>
    <source>
        <strain evidence="3">cv. HL8</strain>
    </source>
</reference>
<dbReference type="PANTHER" id="PTHR37725:SF1">
    <property type="match status" value="1"/>
</dbReference>
<evidence type="ECO:0000313" key="2">
    <source>
        <dbReference type="EMBL" id="KAK7852981.1"/>
    </source>
</evidence>
<proteinExistence type="predicted"/>
<name>A0AAW0LRH7_QUESU</name>
<evidence type="ECO:0000313" key="3">
    <source>
        <dbReference type="Proteomes" id="UP000237347"/>
    </source>
</evidence>
<dbReference type="Proteomes" id="UP000237347">
    <property type="component" value="Unassembled WGS sequence"/>
</dbReference>
<gene>
    <name evidence="2" type="ORF">CFP56_037417</name>
</gene>
<dbReference type="AlphaFoldDB" id="A0AAW0LRH7"/>
<keyword evidence="3" id="KW-1185">Reference proteome</keyword>
<feature type="region of interest" description="Disordered" evidence="1">
    <location>
        <begin position="145"/>
        <end position="166"/>
    </location>
</feature>
<comment type="caution">
    <text evidence="2">The sequence shown here is derived from an EMBL/GenBank/DDBJ whole genome shotgun (WGS) entry which is preliminary data.</text>
</comment>
<dbReference type="PANTHER" id="PTHR37725">
    <property type="match status" value="1"/>
</dbReference>
<protein>
    <submittedName>
        <fullName evidence="2">Uncharacterized protein</fullName>
    </submittedName>
</protein>
<accession>A0AAW0LRH7</accession>
<dbReference type="EMBL" id="PKMF04000070">
    <property type="protein sequence ID" value="KAK7852981.1"/>
    <property type="molecule type" value="Genomic_DNA"/>
</dbReference>
<evidence type="ECO:0000256" key="1">
    <source>
        <dbReference type="SAM" id="MobiDB-lite"/>
    </source>
</evidence>
<sequence>MADLHEVDQLPEGYLSDDANSSQMIVLTTTPATSTENSTFLGAKNNDMHPLGQGELLQRKMNDNLGDNCYKFEGNKVGKSVHRRLLKKTNPGAPQVNPHQVKVRSIQRSLSIGSPRTPPVKKGDELKLKLERFKMRTLIIDGSVEQLDQAGNHGGQGANTRSGSST</sequence>
<organism evidence="2 3">
    <name type="scientific">Quercus suber</name>
    <name type="common">Cork oak</name>
    <dbReference type="NCBI Taxonomy" id="58331"/>
    <lineage>
        <taxon>Eukaryota</taxon>
        <taxon>Viridiplantae</taxon>
        <taxon>Streptophyta</taxon>
        <taxon>Embryophyta</taxon>
        <taxon>Tracheophyta</taxon>
        <taxon>Spermatophyta</taxon>
        <taxon>Magnoliopsida</taxon>
        <taxon>eudicotyledons</taxon>
        <taxon>Gunneridae</taxon>
        <taxon>Pentapetalae</taxon>
        <taxon>rosids</taxon>
        <taxon>fabids</taxon>
        <taxon>Fagales</taxon>
        <taxon>Fagaceae</taxon>
        <taxon>Quercus</taxon>
    </lineage>
</organism>